<dbReference type="AlphaFoldDB" id="A0A370U4F3"/>
<dbReference type="InterPro" id="IPR050469">
    <property type="entry name" value="Diguanylate_Cyclase"/>
</dbReference>
<dbReference type="InterPro" id="IPR029787">
    <property type="entry name" value="Nucleotide_cyclase"/>
</dbReference>
<reference evidence="7 8" key="1">
    <citation type="submission" date="2018-06" db="EMBL/GenBank/DDBJ databases">
        <title>Marinomonas sp. YLB-05 draft genome sequence.</title>
        <authorList>
            <person name="Yu L."/>
            <person name="Tang X."/>
        </authorList>
    </citation>
    <scope>NUCLEOTIDE SEQUENCE [LARGE SCALE GENOMIC DNA]</scope>
    <source>
        <strain evidence="7 8">YLB-05</strain>
    </source>
</reference>
<keyword evidence="5" id="KW-0812">Transmembrane</keyword>
<dbReference type="Proteomes" id="UP000254326">
    <property type="component" value="Unassembled WGS sequence"/>
</dbReference>
<dbReference type="SMART" id="SM00267">
    <property type="entry name" value="GGDEF"/>
    <property type="match status" value="1"/>
</dbReference>
<sequence>MWKGSSVSTQRSIINLLLSKIAACYLLVAMCVLLTAAIASHYVAEKRQQEEVSILRTYVSQIIAFDHLSVADRSNLILQYLADKRSFFSGAELKPENSASTLTWGDNVGVPIELDLPGFQLRVTLLPTAIISNQVLKESGWFIIALALQLLLLFGLLKILMRRKLSARVNRVVRDLSGIDCNNPVPIQLEASLSQITEYREVMSSVNRLVISLRSSREELIAMGSEADARIKSKMAALEEKNRTLIELNQKLSKLANTDALTQVYNRTRFDELFAEYVLLSKRRHERLSVLLIDLDDFKRVNDVHGHQIGDHVLQHAAQCIKQVIGSEGLVARWGGEEFAVILPYYDIVLAEGMAERVRATLASSRFEKEAIHVTTSIGVAELDDDDTCDELLKRADDALYNAKGEGRNRVILAYSPASRQFEIEALDDGEFIEVLDAEPEPNRCE</sequence>
<evidence type="ECO:0000256" key="3">
    <source>
        <dbReference type="ARBA" id="ARBA00034247"/>
    </source>
</evidence>
<dbReference type="SUPFAM" id="SSF55073">
    <property type="entry name" value="Nucleotide cyclase"/>
    <property type="match status" value="1"/>
</dbReference>
<dbReference type="Gene3D" id="3.30.70.270">
    <property type="match status" value="1"/>
</dbReference>
<comment type="cofactor">
    <cofactor evidence="1">
        <name>Mg(2+)</name>
        <dbReference type="ChEBI" id="CHEBI:18420"/>
    </cofactor>
</comment>
<keyword evidence="5" id="KW-0472">Membrane</keyword>
<keyword evidence="5" id="KW-1133">Transmembrane helix</keyword>
<dbReference type="CDD" id="cd01949">
    <property type="entry name" value="GGDEF"/>
    <property type="match status" value="1"/>
</dbReference>
<dbReference type="NCBIfam" id="TIGR00254">
    <property type="entry name" value="GGDEF"/>
    <property type="match status" value="1"/>
</dbReference>
<comment type="catalytic activity">
    <reaction evidence="3">
        <text>2 GTP = 3',3'-c-di-GMP + 2 diphosphate</text>
        <dbReference type="Rhea" id="RHEA:24898"/>
        <dbReference type="ChEBI" id="CHEBI:33019"/>
        <dbReference type="ChEBI" id="CHEBI:37565"/>
        <dbReference type="ChEBI" id="CHEBI:58805"/>
        <dbReference type="EC" id="2.7.7.65"/>
    </reaction>
</comment>
<dbReference type="FunFam" id="3.30.70.270:FF:000001">
    <property type="entry name" value="Diguanylate cyclase domain protein"/>
    <property type="match status" value="1"/>
</dbReference>
<evidence type="ECO:0000256" key="1">
    <source>
        <dbReference type="ARBA" id="ARBA00001946"/>
    </source>
</evidence>
<comment type="caution">
    <text evidence="7">The sequence shown here is derived from an EMBL/GenBank/DDBJ whole genome shotgun (WGS) entry which is preliminary data.</text>
</comment>
<feature type="domain" description="GGDEF" evidence="6">
    <location>
        <begin position="286"/>
        <end position="416"/>
    </location>
</feature>
<protein>
    <recommendedName>
        <fullName evidence="2">diguanylate cyclase</fullName>
        <ecNumber evidence="2">2.7.7.65</ecNumber>
    </recommendedName>
</protein>
<dbReference type="PROSITE" id="PS50887">
    <property type="entry name" value="GGDEF"/>
    <property type="match status" value="1"/>
</dbReference>
<evidence type="ECO:0000313" key="8">
    <source>
        <dbReference type="Proteomes" id="UP000254326"/>
    </source>
</evidence>
<dbReference type="EC" id="2.7.7.65" evidence="2"/>
<proteinExistence type="predicted"/>
<feature type="transmembrane region" description="Helical" evidence="5">
    <location>
        <begin position="21"/>
        <end position="43"/>
    </location>
</feature>
<accession>A0A370U4F3</accession>
<evidence type="ECO:0000256" key="4">
    <source>
        <dbReference type="SAM" id="Coils"/>
    </source>
</evidence>
<dbReference type="GO" id="GO:0052621">
    <property type="term" value="F:diguanylate cyclase activity"/>
    <property type="evidence" value="ECO:0007669"/>
    <property type="project" value="UniProtKB-EC"/>
</dbReference>
<dbReference type="EMBL" id="QKRA01000016">
    <property type="protein sequence ID" value="RDL42661.1"/>
    <property type="molecule type" value="Genomic_DNA"/>
</dbReference>
<dbReference type="GO" id="GO:0005886">
    <property type="term" value="C:plasma membrane"/>
    <property type="evidence" value="ECO:0007669"/>
    <property type="project" value="TreeGrafter"/>
</dbReference>
<name>A0A370U4F3_9GAMM</name>
<evidence type="ECO:0000313" key="7">
    <source>
        <dbReference type="EMBL" id="RDL42661.1"/>
    </source>
</evidence>
<organism evidence="7 8">
    <name type="scientific">Marinomonas piezotolerans</name>
    <dbReference type="NCBI Taxonomy" id="2213058"/>
    <lineage>
        <taxon>Bacteria</taxon>
        <taxon>Pseudomonadati</taxon>
        <taxon>Pseudomonadota</taxon>
        <taxon>Gammaproteobacteria</taxon>
        <taxon>Oceanospirillales</taxon>
        <taxon>Oceanospirillaceae</taxon>
        <taxon>Marinomonas</taxon>
    </lineage>
</organism>
<keyword evidence="8" id="KW-1185">Reference proteome</keyword>
<dbReference type="PANTHER" id="PTHR45138">
    <property type="entry name" value="REGULATORY COMPONENTS OF SENSORY TRANSDUCTION SYSTEM"/>
    <property type="match status" value="1"/>
</dbReference>
<gene>
    <name evidence="7" type="ORF">DN730_18310</name>
</gene>
<keyword evidence="4" id="KW-0175">Coiled coil</keyword>
<dbReference type="PANTHER" id="PTHR45138:SF9">
    <property type="entry name" value="DIGUANYLATE CYCLASE DGCM-RELATED"/>
    <property type="match status" value="1"/>
</dbReference>
<feature type="transmembrane region" description="Helical" evidence="5">
    <location>
        <begin position="141"/>
        <end position="161"/>
    </location>
</feature>
<dbReference type="InterPro" id="IPR043128">
    <property type="entry name" value="Rev_trsase/Diguanyl_cyclase"/>
</dbReference>
<evidence type="ECO:0000259" key="6">
    <source>
        <dbReference type="PROSITE" id="PS50887"/>
    </source>
</evidence>
<dbReference type="GO" id="GO:0043709">
    <property type="term" value="P:cell adhesion involved in single-species biofilm formation"/>
    <property type="evidence" value="ECO:0007669"/>
    <property type="project" value="TreeGrafter"/>
</dbReference>
<dbReference type="InterPro" id="IPR000160">
    <property type="entry name" value="GGDEF_dom"/>
</dbReference>
<feature type="coiled-coil region" evidence="4">
    <location>
        <begin position="231"/>
        <end position="258"/>
    </location>
</feature>
<evidence type="ECO:0000256" key="5">
    <source>
        <dbReference type="SAM" id="Phobius"/>
    </source>
</evidence>
<dbReference type="GO" id="GO:1902201">
    <property type="term" value="P:negative regulation of bacterial-type flagellum-dependent cell motility"/>
    <property type="evidence" value="ECO:0007669"/>
    <property type="project" value="TreeGrafter"/>
</dbReference>
<dbReference type="Pfam" id="PF00990">
    <property type="entry name" value="GGDEF"/>
    <property type="match status" value="1"/>
</dbReference>
<evidence type="ECO:0000256" key="2">
    <source>
        <dbReference type="ARBA" id="ARBA00012528"/>
    </source>
</evidence>